<name>A0A3N1P8N9_9GAMM</name>
<keyword evidence="4 5" id="KW-0560">Oxidoreductase</keyword>
<dbReference type="GO" id="GO:0043546">
    <property type="term" value="F:molybdopterin cofactor binding"/>
    <property type="evidence" value="ECO:0007669"/>
    <property type="project" value="UniProtKB-UniRule"/>
</dbReference>
<dbReference type="EMBL" id="RJUL01000006">
    <property type="protein sequence ID" value="ROQ24913.1"/>
    <property type="molecule type" value="Genomic_DNA"/>
</dbReference>
<comment type="function">
    <text evidence="5">Part of the MsrPQ system that repairs oxidized periplasmic proteins containing methionine sulfoxide residues (Met-O), using respiratory chain electrons. Thus protects these proteins from oxidative-stress damage caused by reactive species of oxygen and chlorine generated by the host defense mechanisms. MsrPQ is essential for the maintenance of envelope integrity under bleach stress, rescuing a wide series of structurally unrelated periplasmic proteins from methionine oxidation. The catalytic subunit MsrP is non-stereospecific, being able to reduce both (R-) and (S-) diastereoisomers of methionine sulfoxide.</text>
</comment>
<feature type="binding site" evidence="5">
    <location>
        <position position="89"/>
    </location>
    <ligand>
        <name>Mo-molybdopterin</name>
        <dbReference type="ChEBI" id="CHEBI:71302"/>
    </ligand>
</feature>
<feature type="binding site" evidence="5">
    <location>
        <position position="239"/>
    </location>
    <ligand>
        <name>Mo-molybdopterin</name>
        <dbReference type="ChEBI" id="CHEBI:71302"/>
    </ligand>
</feature>
<reference evidence="7 8" key="1">
    <citation type="submission" date="2018-11" db="EMBL/GenBank/DDBJ databases">
        <title>Genomic Encyclopedia of Type Strains, Phase IV (KMG-IV): sequencing the most valuable type-strain genomes for metagenomic binning, comparative biology and taxonomic classification.</title>
        <authorList>
            <person name="Goeker M."/>
        </authorList>
    </citation>
    <scope>NUCLEOTIDE SEQUENCE [LARGE SCALE GENOMIC DNA]</scope>
    <source>
        <strain evidence="7 8">DSM 21945</strain>
    </source>
</reference>
<keyword evidence="3 5" id="KW-0732">Signal</keyword>
<comment type="PTM">
    <text evidence="5">Predicted to be exported by the Tat system. The position of the signal peptide cleavage has not been experimentally proven.</text>
</comment>
<comment type="cofactor">
    <cofactor evidence="5">
        <name>Mo-molybdopterin</name>
        <dbReference type="ChEBI" id="CHEBI:71302"/>
    </cofactor>
    <text evidence="5">Binds 1 Mo-molybdopterin (Mo-MPT) cofactor per subunit.</text>
</comment>
<dbReference type="AlphaFoldDB" id="A0A3N1P8N9"/>
<dbReference type="GO" id="GO:0046872">
    <property type="term" value="F:metal ion binding"/>
    <property type="evidence" value="ECO:0007669"/>
    <property type="project" value="UniProtKB-KW"/>
</dbReference>
<dbReference type="GO" id="GO:0016672">
    <property type="term" value="F:oxidoreductase activity, acting on a sulfur group of donors, quinone or similar compound as acceptor"/>
    <property type="evidence" value="ECO:0007669"/>
    <property type="project" value="UniProtKB-UniRule"/>
</dbReference>
<comment type="catalytic activity">
    <reaction evidence="5">
        <text>L-methionyl-[protein] + a quinone + H2O = L-methionyl-(R)-S-oxide-[protein] + a quinol</text>
        <dbReference type="Rhea" id="RHEA:51296"/>
        <dbReference type="Rhea" id="RHEA-COMP:12313"/>
        <dbReference type="Rhea" id="RHEA-COMP:12314"/>
        <dbReference type="ChEBI" id="CHEBI:15377"/>
        <dbReference type="ChEBI" id="CHEBI:16044"/>
        <dbReference type="ChEBI" id="CHEBI:24646"/>
        <dbReference type="ChEBI" id="CHEBI:45764"/>
        <dbReference type="ChEBI" id="CHEBI:132124"/>
    </reaction>
</comment>
<feature type="binding site" evidence="5">
    <location>
        <position position="182"/>
    </location>
    <ligand>
        <name>Mo-molybdopterin</name>
        <dbReference type="ChEBI" id="CHEBI:71302"/>
    </ligand>
</feature>
<keyword evidence="8" id="KW-1185">Reference proteome</keyword>
<dbReference type="InterPro" id="IPR022867">
    <property type="entry name" value="MsrP"/>
</dbReference>
<dbReference type="Gene3D" id="3.90.420.10">
    <property type="entry name" value="Oxidoreductase, molybdopterin-binding domain"/>
    <property type="match status" value="1"/>
</dbReference>
<dbReference type="STRING" id="584787.GCA_001247655_04043"/>
<proteinExistence type="inferred from homology"/>
<dbReference type="PANTHER" id="PTHR43032:SF3">
    <property type="entry name" value="PROTEIN-METHIONINE-SULFOXIDE REDUCTASE CATALYTIC SUBUNIT MSRP"/>
    <property type="match status" value="1"/>
</dbReference>
<feature type="binding site" evidence="5">
    <location>
        <begin position="92"/>
        <end position="93"/>
    </location>
    <ligand>
        <name>Mo-molybdopterin</name>
        <dbReference type="ChEBI" id="CHEBI:71302"/>
    </ligand>
</feature>
<keyword evidence="2 5" id="KW-0479">Metal-binding</keyword>
<dbReference type="EC" id="1.8.5.-" evidence="5"/>
<dbReference type="Pfam" id="PF00174">
    <property type="entry name" value="Oxidored_molyb"/>
    <property type="match status" value="1"/>
</dbReference>
<dbReference type="GO" id="GO:0030091">
    <property type="term" value="P:protein repair"/>
    <property type="evidence" value="ECO:0007669"/>
    <property type="project" value="UniProtKB-UniRule"/>
</dbReference>
<dbReference type="Proteomes" id="UP000268033">
    <property type="component" value="Unassembled WGS sequence"/>
</dbReference>
<dbReference type="SUPFAM" id="SSF56524">
    <property type="entry name" value="Oxidoreductase molybdopterin-binding domain"/>
    <property type="match status" value="1"/>
</dbReference>
<feature type="binding site" evidence="5">
    <location>
        <begin position="250"/>
        <end position="252"/>
    </location>
    <ligand>
        <name>Mo-molybdopterin</name>
        <dbReference type="ChEBI" id="CHEBI:71302"/>
    </ligand>
</feature>
<comment type="subunit">
    <text evidence="5">Heterodimer of a catalytic subunit (MsrP) and a heme-binding subunit (MsrQ).</text>
</comment>
<dbReference type="InterPro" id="IPR036374">
    <property type="entry name" value="OxRdtase_Mopterin-bd_sf"/>
</dbReference>
<evidence type="ECO:0000256" key="4">
    <source>
        <dbReference type="ARBA" id="ARBA00023002"/>
    </source>
</evidence>
<organism evidence="7 8">
    <name type="scientific">Gallaecimonas pentaromativorans</name>
    <dbReference type="NCBI Taxonomy" id="584787"/>
    <lineage>
        <taxon>Bacteria</taxon>
        <taxon>Pseudomonadati</taxon>
        <taxon>Pseudomonadota</taxon>
        <taxon>Gammaproteobacteria</taxon>
        <taxon>Enterobacterales</taxon>
        <taxon>Gallaecimonadaceae</taxon>
        <taxon>Gallaecimonas</taxon>
    </lineage>
</organism>
<dbReference type="CDD" id="cd02107">
    <property type="entry name" value="YedY_like_Moco"/>
    <property type="match status" value="1"/>
</dbReference>
<dbReference type="RefSeq" id="WP_123421811.1">
    <property type="nucleotide sequence ID" value="NZ_RJUL01000006.1"/>
</dbReference>
<evidence type="ECO:0000256" key="5">
    <source>
        <dbReference type="HAMAP-Rule" id="MF_01206"/>
    </source>
</evidence>
<feature type="binding site" evidence="5">
    <location>
        <position position="234"/>
    </location>
    <ligand>
        <name>Mo-molybdopterin</name>
        <dbReference type="ChEBI" id="CHEBI:71302"/>
    </ligand>
</feature>
<gene>
    <name evidence="5" type="primary">msrP</name>
    <name evidence="7" type="ORF">EDC28_106161</name>
</gene>
<keyword evidence="1 5" id="KW-0500">Molybdenum</keyword>
<evidence type="ECO:0000313" key="7">
    <source>
        <dbReference type="EMBL" id="ROQ24913.1"/>
    </source>
</evidence>
<protein>
    <recommendedName>
        <fullName evidence="5">Protein-methionine-sulfoxide reductase catalytic subunit MsrP</fullName>
        <ecNumber evidence="5">1.8.5.-</ecNumber>
    </recommendedName>
</protein>
<feature type="binding site" evidence="5">
    <location>
        <position position="147"/>
    </location>
    <ligand>
        <name>Mo-molybdopterin</name>
        <dbReference type="ChEBI" id="CHEBI:71302"/>
    </ligand>
    <ligandPart>
        <name>Mo</name>
        <dbReference type="ChEBI" id="CHEBI:28685"/>
    </ligandPart>
</feature>
<evidence type="ECO:0000313" key="8">
    <source>
        <dbReference type="Proteomes" id="UP000268033"/>
    </source>
</evidence>
<evidence type="ECO:0000256" key="1">
    <source>
        <dbReference type="ARBA" id="ARBA00022505"/>
    </source>
</evidence>
<dbReference type="NCBIfam" id="NF003767">
    <property type="entry name" value="PRK05363.1"/>
    <property type="match status" value="1"/>
</dbReference>
<evidence type="ECO:0000256" key="2">
    <source>
        <dbReference type="ARBA" id="ARBA00022723"/>
    </source>
</evidence>
<accession>A0A3N1P8N9</accession>
<dbReference type="PROSITE" id="PS51318">
    <property type="entry name" value="TAT"/>
    <property type="match status" value="1"/>
</dbReference>
<comment type="caution">
    <text evidence="7">The sequence shown here is derived from an EMBL/GenBank/DDBJ whole genome shotgun (WGS) entry which is preliminary data.</text>
</comment>
<evidence type="ECO:0000256" key="3">
    <source>
        <dbReference type="ARBA" id="ARBA00022729"/>
    </source>
</evidence>
<sequence length="334" mass="37420">MARKFTPSVKLTDNDVTDESVYRQRRQFLKTLGFVGASAALSGPAQAFGLFGSDDKTPVASTQPLVFTKSAKYQTSETQTPYDKVTTYNNFYEFGTDKSDPAENAQGFKTDPWTLTIDGMVENPLTLDHGALTKRFALEERIYRMRCVEAWSMVIPWIGFELGTLIKAAKPLSSAKYVAFTTLYDPAQMPGQKSRFVGGGINYPYVEGLRLDEAMHPLTLLSVGLYGKTLPPQNGAPIRLVVPWKYGFKGIKSIVRVTLTDQQPGSTWNILAPDEYGFYANVNPHVDHPRWSQKTERRITTGGLFSTKVIPTEMFNGYQEVAPLYQGMDLKRFF</sequence>
<feature type="domain" description="Oxidoreductase molybdopterin-binding" evidence="6">
    <location>
        <begin position="109"/>
        <end position="268"/>
    </location>
</feature>
<dbReference type="InterPro" id="IPR000572">
    <property type="entry name" value="OxRdtase_Mopterin-bd_dom"/>
</dbReference>
<dbReference type="PANTHER" id="PTHR43032">
    <property type="entry name" value="PROTEIN-METHIONINE-SULFOXIDE REDUCTASE"/>
    <property type="match status" value="1"/>
</dbReference>
<comment type="similarity">
    <text evidence="5">Belongs to the MsrP family.</text>
</comment>
<dbReference type="HAMAP" id="MF_01206">
    <property type="entry name" value="MsrP"/>
    <property type="match status" value="1"/>
</dbReference>
<comment type="catalytic activity">
    <reaction evidence="5">
        <text>L-methionyl-[protein] + a quinone + H2O = L-methionyl-(S)-S-oxide-[protein] + a quinol</text>
        <dbReference type="Rhea" id="RHEA:51292"/>
        <dbReference type="Rhea" id="RHEA-COMP:12313"/>
        <dbReference type="Rhea" id="RHEA-COMP:12315"/>
        <dbReference type="ChEBI" id="CHEBI:15377"/>
        <dbReference type="ChEBI" id="CHEBI:16044"/>
        <dbReference type="ChEBI" id="CHEBI:24646"/>
        <dbReference type="ChEBI" id="CHEBI:44120"/>
        <dbReference type="ChEBI" id="CHEBI:132124"/>
    </reaction>
</comment>
<evidence type="ECO:0000259" key="6">
    <source>
        <dbReference type="Pfam" id="PF00174"/>
    </source>
</evidence>
<dbReference type="InterPro" id="IPR006311">
    <property type="entry name" value="TAT_signal"/>
</dbReference>